<evidence type="ECO:0000313" key="12">
    <source>
        <dbReference type="Proteomes" id="UP000014760"/>
    </source>
</evidence>
<evidence type="ECO:0000256" key="2">
    <source>
        <dbReference type="ARBA" id="ARBA00006339"/>
    </source>
</evidence>
<reference evidence="11" key="3">
    <citation type="submission" date="2015-06" db="UniProtKB">
        <authorList>
            <consortium name="EnsemblMetazoa"/>
        </authorList>
    </citation>
    <scope>IDENTIFICATION</scope>
</reference>
<keyword evidence="3 9" id="KW-0808">Transferase</keyword>
<evidence type="ECO:0000256" key="8">
    <source>
        <dbReference type="ARBA" id="ARBA00023180"/>
    </source>
</evidence>
<dbReference type="OrthoDB" id="6380564at2759"/>
<proteinExistence type="inferred from homology"/>
<evidence type="ECO:0000256" key="3">
    <source>
        <dbReference type="ARBA" id="ARBA00022679"/>
    </source>
</evidence>
<dbReference type="AlphaFoldDB" id="R7TYC1"/>
<dbReference type="GO" id="GO:0000139">
    <property type="term" value="C:Golgi membrane"/>
    <property type="evidence" value="ECO:0007669"/>
    <property type="project" value="UniProtKB-SubCell"/>
</dbReference>
<dbReference type="InterPro" id="IPR018011">
    <property type="entry name" value="Carb_sulfotrans_8-10"/>
</dbReference>
<evidence type="ECO:0000256" key="7">
    <source>
        <dbReference type="ARBA" id="ARBA00023136"/>
    </source>
</evidence>
<evidence type="ECO:0000256" key="1">
    <source>
        <dbReference type="ARBA" id="ARBA00004323"/>
    </source>
</evidence>
<keyword evidence="5" id="KW-1133">Transmembrane helix</keyword>
<keyword evidence="12" id="KW-1185">Reference proteome</keyword>
<dbReference type="InterPro" id="IPR005331">
    <property type="entry name" value="Sulfotransferase"/>
</dbReference>
<keyword evidence="9" id="KW-0735">Signal-anchor</keyword>
<keyword evidence="9" id="KW-0119">Carbohydrate metabolism</keyword>
<dbReference type="STRING" id="283909.R7TYC1"/>
<dbReference type="Pfam" id="PF03567">
    <property type="entry name" value="Sulfotransfer_2"/>
    <property type="match status" value="1"/>
</dbReference>
<keyword evidence="8 9" id="KW-0325">Glycoprotein</keyword>
<keyword evidence="4" id="KW-0812">Transmembrane</keyword>
<name>R7TYC1_CAPTE</name>
<evidence type="ECO:0000256" key="9">
    <source>
        <dbReference type="RuleBase" id="RU364020"/>
    </source>
</evidence>
<keyword evidence="7" id="KW-0472">Membrane</keyword>
<dbReference type="EMBL" id="KB307587">
    <property type="protein sequence ID" value="ELT98739.1"/>
    <property type="molecule type" value="Genomic_DNA"/>
</dbReference>
<feature type="non-terminal residue" evidence="10">
    <location>
        <position position="135"/>
    </location>
</feature>
<reference evidence="12" key="1">
    <citation type="submission" date="2012-12" db="EMBL/GenBank/DDBJ databases">
        <authorList>
            <person name="Hellsten U."/>
            <person name="Grimwood J."/>
            <person name="Chapman J.A."/>
            <person name="Shapiro H."/>
            <person name="Aerts A."/>
            <person name="Otillar R.P."/>
            <person name="Terry A.Y."/>
            <person name="Boore J.L."/>
            <person name="Simakov O."/>
            <person name="Marletaz F."/>
            <person name="Cho S.-J."/>
            <person name="Edsinger-Gonzales E."/>
            <person name="Havlak P."/>
            <person name="Kuo D.-H."/>
            <person name="Larsson T."/>
            <person name="Lv J."/>
            <person name="Arendt D."/>
            <person name="Savage R."/>
            <person name="Osoegawa K."/>
            <person name="de Jong P."/>
            <person name="Lindberg D.R."/>
            <person name="Seaver E.C."/>
            <person name="Weisblat D.A."/>
            <person name="Putnam N.H."/>
            <person name="Grigoriev I.V."/>
            <person name="Rokhsar D.S."/>
        </authorList>
    </citation>
    <scope>NUCLEOTIDE SEQUENCE</scope>
    <source>
        <strain evidence="12">I ESC-2004</strain>
    </source>
</reference>
<accession>R7TYC1</accession>
<dbReference type="EC" id="2.8.2.-" evidence="9"/>
<reference evidence="10 12" key="2">
    <citation type="journal article" date="2013" name="Nature">
        <title>Insights into bilaterian evolution from three spiralian genomes.</title>
        <authorList>
            <person name="Simakov O."/>
            <person name="Marletaz F."/>
            <person name="Cho S.J."/>
            <person name="Edsinger-Gonzales E."/>
            <person name="Havlak P."/>
            <person name="Hellsten U."/>
            <person name="Kuo D.H."/>
            <person name="Larsson T."/>
            <person name="Lv J."/>
            <person name="Arendt D."/>
            <person name="Savage R."/>
            <person name="Osoegawa K."/>
            <person name="de Jong P."/>
            <person name="Grimwood J."/>
            <person name="Chapman J.A."/>
            <person name="Shapiro H."/>
            <person name="Aerts A."/>
            <person name="Otillar R.P."/>
            <person name="Terry A.Y."/>
            <person name="Boore J.L."/>
            <person name="Grigoriev I.V."/>
            <person name="Lindberg D.R."/>
            <person name="Seaver E.C."/>
            <person name="Weisblat D.A."/>
            <person name="Putnam N.H."/>
            <person name="Rokhsar D.S."/>
        </authorList>
    </citation>
    <scope>NUCLEOTIDE SEQUENCE</scope>
    <source>
        <strain evidence="10 12">I ESC-2004</strain>
    </source>
</reference>
<feature type="non-terminal residue" evidence="10">
    <location>
        <position position="1"/>
    </location>
</feature>
<evidence type="ECO:0000256" key="5">
    <source>
        <dbReference type="ARBA" id="ARBA00022989"/>
    </source>
</evidence>
<evidence type="ECO:0000256" key="4">
    <source>
        <dbReference type="ARBA" id="ARBA00022692"/>
    </source>
</evidence>
<dbReference type="GO" id="GO:0008146">
    <property type="term" value="F:sulfotransferase activity"/>
    <property type="evidence" value="ECO:0007669"/>
    <property type="project" value="InterPro"/>
</dbReference>
<keyword evidence="6 9" id="KW-0333">Golgi apparatus</keyword>
<evidence type="ECO:0000256" key="6">
    <source>
        <dbReference type="ARBA" id="ARBA00023034"/>
    </source>
</evidence>
<protein>
    <recommendedName>
        <fullName evidence="9">Carbohydrate sulfotransferase</fullName>
        <ecNumber evidence="9">2.8.2.-</ecNumber>
    </recommendedName>
</protein>
<evidence type="ECO:0000313" key="11">
    <source>
        <dbReference type="EnsemblMetazoa" id="CapteP39040"/>
    </source>
</evidence>
<comment type="subcellular location">
    <subcellularLocation>
        <location evidence="1 9">Golgi apparatus membrane</location>
        <topology evidence="1 9">Single-pass type II membrane protein</topology>
    </subcellularLocation>
</comment>
<comment type="similarity">
    <text evidence="2 9">Belongs to the sulfotransferase 2 family.</text>
</comment>
<sequence>GIVTVKDLTTEEIIDIVSTYFKVMIVRHPIERIFSAYRDKFVYSPMGQGSLDGYNYVLQKYRNIPPSTISTDTSRNMSGEVKISLDEFVRMVVDPDAPFNVHWDQYVTNCNPCVIKYDYIIRSETNSWDAPPVMQ</sequence>
<dbReference type="PANTHER" id="PTHR12137:SF54">
    <property type="entry name" value="CARBOHYDRATE SULFOTRANSFERASE"/>
    <property type="match status" value="1"/>
</dbReference>
<gene>
    <name evidence="10" type="ORF">CAPTEDRAFT_39040</name>
</gene>
<dbReference type="EnsemblMetazoa" id="CapteT39040">
    <property type="protein sequence ID" value="CapteP39040"/>
    <property type="gene ID" value="CapteG39040"/>
</dbReference>
<dbReference type="GO" id="GO:0016051">
    <property type="term" value="P:carbohydrate biosynthetic process"/>
    <property type="evidence" value="ECO:0007669"/>
    <property type="project" value="InterPro"/>
</dbReference>
<evidence type="ECO:0000313" key="10">
    <source>
        <dbReference type="EMBL" id="ELT98739.1"/>
    </source>
</evidence>
<dbReference type="PANTHER" id="PTHR12137">
    <property type="entry name" value="CARBOHYDRATE SULFOTRANSFERASE"/>
    <property type="match status" value="1"/>
</dbReference>
<dbReference type="Proteomes" id="UP000014760">
    <property type="component" value="Unassembled WGS sequence"/>
</dbReference>
<organism evidence="10">
    <name type="scientific">Capitella teleta</name>
    <name type="common">Polychaete worm</name>
    <dbReference type="NCBI Taxonomy" id="283909"/>
    <lineage>
        <taxon>Eukaryota</taxon>
        <taxon>Metazoa</taxon>
        <taxon>Spiralia</taxon>
        <taxon>Lophotrochozoa</taxon>
        <taxon>Annelida</taxon>
        <taxon>Polychaeta</taxon>
        <taxon>Sedentaria</taxon>
        <taxon>Scolecida</taxon>
        <taxon>Capitellidae</taxon>
        <taxon>Capitella</taxon>
    </lineage>
</organism>
<dbReference type="HOGENOM" id="CLU_1998181_0_0_1"/>
<dbReference type="EMBL" id="AMQN01010342">
    <property type="status" value="NOT_ANNOTATED_CDS"/>
    <property type="molecule type" value="Genomic_DNA"/>
</dbReference>